<name>A0A1C3RFU3_9PROT</name>
<dbReference type="EMBL" id="FLYE01000012">
    <property type="protein sequence ID" value="SCA56167.1"/>
    <property type="molecule type" value="Genomic_DNA"/>
</dbReference>
<accession>A0A1C3RFU3</accession>
<evidence type="ECO:0000313" key="1">
    <source>
        <dbReference type="EMBL" id="SCA56167.1"/>
    </source>
</evidence>
<proteinExistence type="predicted"/>
<sequence>MNMSNIQVEQELIEAIKLHCDECPKTDPNDLLHACRHQCTEIDEVVSNVMLLARKNVA</sequence>
<gene>
    <name evidence="1" type="ORF">MTBPR1_20015</name>
</gene>
<dbReference type="Proteomes" id="UP000231658">
    <property type="component" value="Unassembled WGS sequence"/>
</dbReference>
<dbReference type="AlphaFoldDB" id="A0A1C3RFU3"/>
<organism evidence="1 2">
    <name type="scientific">Candidatus Terasakiella magnetica</name>
    <dbReference type="NCBI Taxonomy" id="1867952"/>
    <lineage>
        <taxon>Bacteria</taxon>
        <taxon>Pseudomonadati</taxon>
        <taxon>Pseudomonadota</taxon>
        <taxon>Alphaproteobacteria</taxon>
        <taxon>Rhodospirillales</taxon>
        <taxon>Terasakiellaceae</taxon>
        <taxon>Terasakiella</taxon>
    </lineage>
</organism>
<reference evidence="1 2" key="1">
    <citation type="submission" date="2016-07" db="EMBL/GenBank/DDBJ databases">
        <authorList>
            <person name="Lefevre C.T."/>
        </authorList>
    </citation>
    <scope>NUCLEOTIDE SEQUENCE [LARGE SCALE GENOMIC DNA]</scope>
    <source>
        <strain evidence="1">PR1</strain>
    </source>
</reference>
<keyword evidence="2" id="KW-1185">Reference proteome</keyword>
<protein>
    <submittedName>
        <fullName evidence="1">Uncharacterized protein</fullName>
    </submittedName>
</protein>
<evidence type="ECO:0000313" key="2">
    <source>
        <dbReference type="Proteomes" id="UP000231658"/>
    </source>
</evidence>